<dbReference type="GO" id="GO:0005634">
    <property type="term" value="C:nucleus"/>
    <property type="evidence" value="ECO:0007669"/>
    <property type="project" value="UniProtKB-SubCell"/>
</dbReference>
<dbReference type="EMBL" id="CAEY01000383">
    <property type="status" value="NOT_ANNOTATED_CDS"/>
    <property type="molecule type" value="Genomic_DNA"/>
</dbReference>
<protein>
    <recommendedName>
        <fullName evidence="7">BRCT domain-containing protein</fullName>
    </recommendedName>
</protein>
<dbReference type="SMART" id="SM00292">
    <property type="entry name" value="BRCT"/>
    <property type="match status" value="1"/>
</dbReference>
<dbReference type="Gene3D" id="3.40.50.10190">
    <property type="entry name" value="BRCT domain"/>
    <property type="match status" value="1"/>
</dbReference>
<dbReference type="OrthoDB" id="25840at2759"/>
<dbReference type="FunFam" id="2.60.120.260:FF:000025">
    <property type="entry name" value="DNA repair protein XRCC1 isoform X1"/>
    <property type="match status" value="1"/>
</dbReference>
<dbReference type="EnsemblMetazoa" id="tetur18g01930.1">
    <property type="protein sequence ID" value="tetur18g01930.1"/>
    <property type="gene ID" value="tetur18g01930"/>
</dbReference>
<dbReference type="PROSITE" id="PS50172">
    <property type="entry name" value="BRCT"/>
    <property type="match status" value="1"/>
</dbReference>
<keyword evidence="9" id="KW-1185">Reference proteome</keyword>
<dbReference type="GO" id="GO:0003684">
    <property type="term" value="F:damaged DNA binding"/>
    <property type="evidence" value="ECO:0007669"/>
    <property type="project" value="InterPro"/>
</dbReference>
<keyword evidence="4" id="KW-0234">DNA repair</keyword>
<gene>
    <name evidence="8" type="primary">107366478</name>
</gene>
<feature type="compositionally biased region" description="Acidic residues" evidence="6">
    <location>
        <begin position="443"/>
        <end position="456"/>
    </location>
</feature>
<feature type="compositionally biased region" description="Polar residues" evidence="6">
    <location>
        <begin position="406"/>
        <end position="422"/>
    </location>
</feature>
<dbReference type="InterPro" id="IPR036420">
    <property type="entry name" value="BRCT_dom_sf"/>
</dbReference>
<dbReference type="GO" id="GO:0006284">
    <property type="term" value="P:base-excision repair"/>
    <property type="evidence" value="ECO:0007669"/>
    <property type="project" value="InterPro"/>
</dbReference>
<evidence type="ECO:0000259" key="7">
    <source>
        <dbReference type="PROSITE" id="PS50172"/>
    </source>
</evidence>
<reference evidence="8" key="2">
    <citation type="submission" date="2015-06" db="UniProtKB">
        <authorList>
            <consortium name="EnsemblMetazoa"/>
        </authorList>
    </citation>
    <scope>IDENTIFICATION</scope>
</reference>
<comment type="subcellular location">
    <subcellularLocation>
        <location evidence="1">Nucleus</location>
    </subcellularLocation>
</comment>
<dbReference type="InterPro" id="IPR002706">
    <property type="entry name" value="Xrcc1_N"/>
</dbReference>
<evidence type="ECO:0000313" key="9">
    <source>
        <dbReference type="Proteomes" id="UP000015104"/>
    </source>
</evidence>
<dbReference type="SUPFAM" id="SSF52113">
    <property type="entry name" value="BRCT domain"/>
    <property type="match status" value="1"/>
</dbReference>
<feature type="compositionally biased region" description="Basic and acidic residues" evidence="6">
    <location>
        <begin position="223"/>
        <end position="240"/>
    </location>
</feature>
<dbReference type="KEGG" id="tut:107366478"/>
<dbReference type="AlphaFoldDB" id="T1KR16"/>
<dbReference type="PANTHER" id="PTHR11370:SF5">
    <property type="entry name" value="DNA REPAIR PROTEIN XRCC1"/>
    <property type="match status" value="1"/>
</dbReference>
<dbReference type="STRING" id="32264.T1KR16"/>
<keyword evidence="2" id="KW-0677">Repeat</keyword>
<evidence type="ECO:0000256" key="6">
    <source>
        <dbReference type="SAM" id="MobiDB-lite"/>
    </source>
</evidence>
<dbReference type="Pfam" id="PF00533">
    <property type="entry name" value="BRCT"/>
    <property type="match status" value="1"/>
</dbReference>
<dbReference type="CDD" id="cd17725">
    <property type="entry name" value="BRCT_XRCC1_rpt1"/>
    <property type="match status" value="1"/>
</dbReference>
<dbReference type="Pfam" id="PF01834">
    <property type="entry name" value="XRCC1_N"/>
    <property type="match status" value="1"/>
</dbReference>
<dbReference type="OMA" id="WIEKCYE"/>
<sequence length="456" mass="51055">MAQVKFEKIISCSSEDPDFPAKNILTCGEVPGAWKTAKEGESQGTVVIQLDRKYKISQLEIKNEASAFIEVLVANQDENEEAKFQVLLSVSSFMTPNESKNLSNVNRLRVFAKDKLSPSALKQSFDLVKINCTQPFNKTIKYGISYIKIMEGDADDSSSPISSALSIKNRVNDNKDDNTPVSPPTKDSSPRAGTAPVDTLSMPNVKDDSSPSPNKKVKVATRTLDKPSTSRDQDKRNAKPKEKKTKVDQPFCQLMKGVTFTISGFQNPLRSEIRSKGLQMGAKYKGDWDRSCTHLICAFPNTPKFNQVNGTGGKIVTKEWIEESYDQRKLLPWKKYSLVDGGRASKKSSSEDEDDGEMDDFIVDDDEDEDEEEEYDPKTKNELEDEDEDVNELGPVLPQKLRDNSPQRPKQPTLINSPLQNKSPKDNKVDKVKAKNNIKDEDYNSDDIYDAATDED</sequence>
<evidence type="ECO:0000256" key="1">
    <source>
        <dbReference type="ARBA" id="ARBA00004123"/>
    </source>
</evidence>
<dbReference type="InterPro" id="IPR001357">
    <property type="entry name" value="BRCT_dom"/>
</dbReference>
<proteinExistence type="predicted"/>
<dbReference type="SUPFAM" id="SSF49785">
    <property type="entry name" value="Galactose-binding domain-like"/>
    <property type="match status" value="1"/>
</dbReference>
<feature type="domain" description="BRCT" evidence="7">
    <location>
        <begin position="250"/>
        <end position="338"/>
    </location>
</feature>
<keyword evidence="3" id="KW-0227">DNA damage</keyword>
<feature type="compositionally biased region" description="Basic and acidic residues" evidence="6">
    <location>
        <begin position="423"/>
        <end position="442"/>
    </location>
</feature>
<dbReference type="HOGENOM" id="CLU_600402_0_0_1"/>
<dbReference type="Proteomes" id="UP000015104">
    <property type="component" value="Unassembled WGS sequence"/>
</dbReference>
<organism evidence="8 9">
    <name type="scientific">Tetranychus urticae</name>
    <name type="common">Two-spotted spider mite</name>
    <dbReference type="NCBI Taxonomy" id="32264"/>
    <lineage>
        <taxon>Eukaryota</taxon>
        <taxon>Metazoa</taxon>
        <taxon>Ecdysozoa</taxon>
        <taxon>Arthropoda</taxon>
        <taxon>Chelicerata</taxon>
        <taxon>Arachnida</taxon>
        <taxon>Acari</taxon>
        <taxon>Acariformes</taxon>
        <taxon>Trombidiformes</taxon>
        <taxon>Prostigmata</taxon>
        <taxon>Eleutherengona</taxon>
        <taxon>Raphignathae</taxon>
        <taxon>Tetranychoidea</taxon>
        <taxon>Tetranychidae</taxon>
        <taxon>Tetranychus</taxon>
    </lineage>
</organism>
<accession>T1KR16</accession>
<reference evidence="9" key="1">
    <citation type="submission" date="2011-08" db="EMBL/GenBank/DDBJ databases">
        <authorList>
            <person name="Rombauts S."/>
        </authorList>
    </citation>
    <scope>NUCLEOTIDE SEQUENCE</scope>
    <source>
        <strain evidence="9">London</strain>
    </source>
</reference>
<feature type="compositionally biased region" description="Acidic residues" evidence="6">
    <location>
        <begin position="351"/>
        <end position="375"/>
    </location>
</feature>
<dbReference type="GO" id="GO:0000012">
    <property type="term" value="P:single strand break repair"/>
    <property type="evidence" value="ECO:0007669"/>
    <property type="project" value="InterPro"/>
</dbReference>
<dbReference type="Gene3D" id="2.60.120.260">
    <property type="entry name" value="Galactose-binding domain-like"/>
    <property type="match status" value="1"/>
</dbReference>
<evidence type="ECO:0000256" key="3">
    <source>
        <dbReference type="ARBA" id="ARBA00022763"/>
    </source>
</evidence>
<dbReference type="GO" id="GO:0006303">
    <property type="term" value="P:double-strand break repair via nonhomologous end joining"/>
    <property type="evidence" value="ECO:0007669"/>
    <property type="project" value="InterPro"/>
</dbReference>
<feature type="region of interest" description="Disordered" evidence="6">
    <location>
        <begin position="154"/>
        <end position="248"/>
    </location>
</feature>
<evidence type="ECO:0000256" key="5">
    <source>
        <dbReference type="ARBA" id="ARBA00023242"/>
    </source>
</evidence>
<keyword evidence="5" id="KW-0539">Nucleus</keyword>
<dbReference type="InterPro" id="IPR045080">
    <property type="entry name" value="BRCT_XRCC1_rpt1"/>
</dbReference>
<evidence type="ECO:0000256" key="2">
    <source>
        <dbReference type="ARBA" id="ARBA00022737"/>
    </source>
</evidence>
<dbReference type="FunFam" id="3.40.50.10190:FF:000008">
    <property type="entry name" value="X-ray repair cross complementing 1"/>
    <property type="match status" value="1"/>
</dbReference>
<feature type="region of interest" description="Disordered" evidence="6">
    <location>
        <begin position="341"/>
        <end position="456"/>
    </location>
</feature>
<name>T1KR16_TETUR</name>
<evidence type="ECO:0000256" key="4">
    <source>
        <dbReference type="ARBA" id="ARBA00023204"/>
    </source>
</evidence>
<feature type="compositionally biased region" description="Low complexity" evidence="6">
    <location>
        <begin position="157"/>
        <end position="167"/>
    </location>
</feature>
<evidence type="ECO:0000313" key="8">
    <source>
        <dbReference type="EnsemblMetazoa" id="tetur18g01930.1"/>
    </source>
</evidence>
<dbReference type="eggNOG" id="KOG3226">
    <property type="taxonomic scope" value="Eukaryota"/>
</dbReference>
<dbReference type="InterPro" id="IPR008979">
    <property type="entry name" value="Galactose-bd-like_sf"/>
</dbReference>
<dbReference type="PANTHER" id="PTHR11370">
    <property type="entry name" value="DNA-REPAIR PROTEIN XRCC1"/>
    <property type="match status" value="1"/>
</dbReference>